<feature type="region of interest" description="Disordered" evidence="2">
    <location>
        <begin position="15"/>
        <end position="55"/>
    </location>
</feature>
<dbReference type="Pfam" id="PF11951">
    <property type="entry name" value="Fungal_trans_2"/>
    <property type="match status" value="1"/>
</dbReference>
<dbReference type="OrthoDB" id="4159781at2759"/>
<comment type="caution">
    <text evidence="3">The sequence shown here is derived from an EMBL/GenBank/DDBJ whole genome shotgun (WGS) entry which is preliminary data.</text>
</comment>
<dbReference type="EMBL" id="AZHD01000014">
    <property type="protein sequence ID" value="OAA57506.1"/>
    <property type="molecule type" value="Genomic_DNA"/>
</dbReference>
<name>A0A167QCC2_9HYPO</name>
<feature type="region of interest" description="Disordered" evidence="2">
    <location>
        <begin position="70"/>
        <end position="172"/>
    </location>
</feature>
<feature type="compositionally biased region" description="Basic residues" evidence="2">
    <location>
        <begin position="83"/>
        <end position="93"/>
    </location>
</feature>
<dbReference type="PANTHER" id="PTHR37540:SF5">
    <property type="entry name" value="TRANSCRIPTION FACTOR DOMAIN-CONTAINING PROTEIN"/>
    <property type="match status" value="1"/>
</dbReference>
<feature type="region of interest" description="Disordered" evidence="2">
    <location>
        <begin position="458"/>
        <end position="482"/>
    </location>
</feature>
<reference evidence="3 4" key="1">
    <citation type="journal article" date="2016" name="Genome Biol. Evol.">
        <title>Divergent and convergent evolution of fungal pathogenicity.</title>
        <authorList>
            <person name="Shang Y."/>
            <person name="Xiao G."/>
            <person name="Zheng P."/>
            <person name="Cen K."/>
            <person name="Zhan S."/>
            <person name="Wang C."/>
        </authorList>
    </citation>
    <scope>NUCLEOTIDE SEQUENCE [LARGE SCALE GENOMIC DNA]</scope>
    <source>
        <strain evidence="3 4">RCEF 264</strain>
    </source>
</reference>
<organism evidence="3 4">
    <name type="scientific">Niveomyces insectorum RCEF 264</name>
    <dbReference type="NCBI Taxonomy" id="1081102"/>
    <lineage>
        <taxon>Eukaryota</taxon>
        <taxon>Fungi</taxon>
        <taxon>Dikarya</taxon>
        <taxon>Ascomycota</taxon>
        <taxon>Pezizomycotina</taxon>
        <taxon>Sordariomycetes</taxon>
        <taxon>Hypocreomycetidae</taxon>
        <taxon>Hypocreales</taxon>
        <taxon>Cordycipitaceae</taxon>
        <taxon>Niveomyces</taxon>
    </lineage>
</organism>
<gene>
    <name evidence="3" type="ORF">SPI_07165</name>
</gene>
<dbReference type="InterPro" id="IPR021858">
    <property type="entry name" value="Fun_TF"/>
</dbReference>
<evidence type="ECO:0000256" key="1">
    <source>
        <dbReference type="ARBA" id="ARBA00023242"/>
    </source>
</evidence>
<feature type="compositionally biased region" description="Low complexity" evidence="2">
    <location>
        <begin position="101"/>
        <end position="127"/>
    </location>
</feature>
<dbReference type="AlphaFoldDB" id="A0A167QCC2"/>
<accession>A0A167QCC2</accession>
<feature type="compositionally biased region" description="Low complexity" evidence="2">
    <location>
        <begin position="17"/>
        <end position="49"/>
    </location>
</feature>
<proteinExistence type="predicted"/>
<sequence>MDDVWGRPLLNFKPAGAAAEATENTTEAAETTETTETSEVAESTGSAEAVTEAGSASTGAAEFAFVDGQSPVGTRSHAMREYWKKKKRRKTAQHARDEAMPHPSSASMSSSPRTHYSSSHLSSPTRLRAGHGNMPASFPQQQQRRRHHQHQPQQWPSRPPPDAAAWGRPESRPLITPDMGIPAQALTGVNHALAGCRLDPFDMFPVKLTAEHHKLLHHWLSSFATMMFEEMPMASFNPMRDVWFPLDLSNAASFNAIMAHAAAHLARLHGFSRSDEAVRYKAEALRIVRVWMDNPARALSDEVFAAVIRLLTFEAFFVFFPGSITLMAKPSWFDSSNNIFELSEEAVPASIHPMGSSENVRRVRGLWLLSFIQDMNTFLFNSAELRNRGLRRYPGVQDAILVLKTATKRATLDAHRRSRSGGGGGDGDDEDEACTVAEFNRLACLFFISVLLQTPPSHGPGQLPENAGPAAEATPPSRPAPSSDLALMDAVLRAWSVWPGSVEDLHNLLFHHCAVLPDSQQKTNYVLQMTRVLASLSSEARRGVERCLLHILNQAGGKNGSNEGAYERRPSYSDNWTPDDFLSSLRGL</sequence>
<dbReference type="PANTHER" id="PTHR37540">
    <property type="entry name" value="TRANSCRIPTION FACTOR (ACR-2), PUTATIVE-RELATED-RELATED"/>
    <property type="match status" value="1"/>
</dbReference>
<dbReference type="Proteomes" id="UP000076874">
    <property type="component" value="Unassembled WGS sequence"/>
</dbReference>
<evidence type="ECO:0000313" key="3">
    <source>
        <dbReference type="EMBL" id="OAA57506.1"/>
    </source>
</evidence>
<keyword evidence="1" id="KW-0539">Nucleus</keyword>
<evidence type="ECO:0000256" key="2">
    <source>
        <dbReference type="SAM" id="MobiDB-lite"/>
    </source>
</evidence>
<keyword evidence="4" id="KW-1185">Reference proteome</keyword>
<evidence type="ECO:0000313" key="4">
    <source>
        <dbReference type="Proteomes" id="UP000076874"/>
    </source>
</evidence>
<protein>
    <submittedName>
        <fullName evidence="3">Peroxisomal catalase</fullName>
    </submittedName>
</protein>